<keyword evidence="2" id="KW-1185">Reference proteome</keyword>
<proteinExistence type="predicted"/>
<gene>
    <name evidence="1" type="ORF">TNIN_31501</name>
</gene>
<name>A0A8X7BTR5_9ARAC</name>
<protein>
    <submittedName>
        <fullName evidence="1">Uncharacterized protein</fullName>
    </submittedName>
</protein>
<comment type="caution">
    <text evidence="1">The sequence shown here is derived from an EMBL/GenBank/DDBJ whole genome shotgun (WGS) entry which is preliminary data.</text>
</comment>
<reference evidence="1" key="1">
    <citation type="submission" date="2020-08" db="EMBL/GenBank/DDBJ databases">
        <title>Multicomponent nature underlies the extraordinary mechanical properties of spider dragline silk.</title>
        <authorList>
            <person name="Kono N."/>
            <person name="Nakamura H."/>
            <person name="Mori M."/>
            <person name="Yoshida Y."/>
            <person name="Ohtoshi R."/>
            <person name="Malay A.D."/>
            <person name="Moran D.A.P."/>
            <person name="Tomita M."/>
            <person name="Numata K."/>
            <person name="Arakawa K."/>
        </authorList>
    </citation>
    <scope>NUCLEOTIDE SEQUENCE</scope>
</reference>
<organism evidence="1 2">
    <name type="scientific">Trichonephila inaurata madagascariensis</name>
    <dbReference type="NCBI Taxonomy" id="2747483"/>
    <lineage>
        <taxon>Eukaryota</taxon>
        <taxon>Metazoa</taxon>
        <taxon>Ecdysozoa</taxon>
        <taxon>Arthropoda</taxon>
        <taxon>Chelicerata</taxon>
        <taxon>Arachnida</taxon>
        <taxon>Araneae</taxon>
        <taxon>Araneomorphae</taxon>
        <taxon>Entelegynae</taxon>
        <taxon>Araneoidea</taxon>
        <taxon>Nephilidae</taxon>
        <taxon>Trichonephila</taxon>
        <taxon>Trichonephila inaurata</taxon>
    </lineage>
</organism>
<accession>A0A8X7BTR5</accession>
<evidence type="ECO:0000313" key="1">
    <source>
        <dbReference type="EMBL" id="GFY43560.1"/>
    </source>
</evidence>
<dbReference type="Proteomes" id="UP000886998">
    <property type="component" value="Unassembled WGS sequence"/>
</dbReference>
<dbReference type="AlphaFoldDB" id="A0A8X7BTR5"/>
<dbReference type="EMBL" id="BMAV01003764">
    <property type="protein sequence ID" value="GFY43560.1"/>
    <property type="molecule type" value="Genomic_DNA"/>
</dbReference>
<evidence type="ECO:0000313" key="2">
    <source>
        <dbReference type="Proteomes" id="UP000886998"/>
    </source>
</evidence>
<sequence length="179" mass="20125">MYVLYPGGELCPASVVYLVAWRQNSFLSQRYVLCRSGRSSNVRVCPVSGGRTLCCFRGMSGVRVAELCAASGVCPVFEWQNCVQRLGYVQCRSGRTLPIVRGCQVSGGQHSVYRQWWSIGRKEVSPYQARPQRCMSMAWRKNSSPASGICPAAWRQNSVLIQRYFQYPSGRTLSTVRVH</sequence>